<accession>A0ACB8DUV3</accession>
<proteinExistence type="predicted"/>
<evidence type="ECO:0000313" key="2">
    <source>
        <dbReference type="Proteomes" id="UP000821865"/>
    </source>
</evidence>
<dbReference type="Proteomes" id="UP000821865">
    <property type="component" value="Chromosome 1"/>
</dbReference>
<comment type="caution">
    <text evidence="1">The sequence shown here is derived from an EMBL/GenBank/DDBJ whole genome shotgun (WGS) entry which is preliminary data.</text>
</comment>
<name>A0ACB8DUV3_DERSI</name>
<reference evidence="1" key="1">
    <citation type="submission" date="2020-05" db="EMBL/GenBank/DDBJ databases">
        <title>Large-scale comparative analyses of tick genomes elucidate their genetic diversity and vector capacities.</title>
        <authorList>
            <person name="Jia N."/>
            <person name="Wang J."/>
            <person name="Shi W."/>
            <person name="Du L."/>
            <person name="Sun Y."/>
            <person name="Zhan W."/>
            <person name="Jiang J."/>
            <person name="Wang Q."/>
            <person name="Zhang B."/>
            <person name="Ji P."/>
            <person name="Sakyi L.B."/>
            <person name="Cui X."/>
            <person name="Yuan T."/>
            <person name="Jiang B."/>
            <person name="Yang W."/>
            <person name="Lam T.T.-Y."/>
            <person name="Chang Q."/>
            <person name="Ding S."/>
            <person name="Wang X."/>
            <person name="Zhu J."/>
            <person name="Ruan X."/>
            <person name="Zhao L."/>
            <person name="Wei J."/>
            <person name="Que T."/>
            <person name="Du C."/>
            <person name="Cheng J."/>
            <person name="Dai P."/>
            <person name="Han X."/>
            <person name="Huang E."/>
            <person name="Gao Y."/>
            <person name="Liu J."/>
            <person name="Shao H."/>
            <person name="Ye R."/>
            <person name="Li L."/>
            <person name="Wei W."/>
            <person name="Wang X."/>
            <person name="Wang C."/>
            <person name="Yang T."/>
            <person name="Huo Q."/>
            <person name="Li W."/>
            <person name="Guo W."/>
            <person name="Chen H."/>
            <person name="Zhou L."/>
            <person name="Ni X."/>
            <person name="Tian J."/>
            <person name="Zhou Y."/>
            <person name="Sheng Y."/>
            <person name="Liu T."/>
            <person name="Pan Y."/>
            <person name="Xia L."/>
            <person name="Li J."/>
            <person name="Zhao F."/>
            <person name="Cao W."/>
        </authorList>
    </citation>
    <scope>NUCLEOTIDE SEQUENCE</scope>
    <source>
        <strain evidence="1">Dsil-2018</strain>
    </source>
</reference>
<protein>
    <submittedName>
        <fullName evidence="1">Uncharacterized protein</fullName>
    </submittedName>
</protein>
<gene>
    <name evidence="1" type="ORF">HPB49_004571</name>
</gene>
<evidence type="ECO:0000313" key="1">
    <source>
        <dbReference type="EMBL" id="KAH7978136.1"/>
    </source>
</evidence>
<sequence length="93" mass="10015">MAQSTAATCHSHFARQLRCPPSTEVVPLLSSTGSKSSRAFKDLHDGKTQLSSPSRKESYVESQQTGMPQQGDSLPHEPSGRPDSKNDSASNFP</sequence>
<dbReference type="EMBL" id="CM023470">
    <property type="protein sequence ID" value="KAH7978136.1"/>
    <property type="molecule type" value="Genomic_DNA"/>
</dbReference>
<keyword evidence="2" id="KW-1185">Reference proteome</keyword>
<organism evidence="1 2">
    <name type="scientific">Dermacentor silvarum</name>
    <name type="common">Tick</name>
    <dbReference type="NCBI Taxonomy" id="543639"/>
    <lineage>
        <taxon>Eukaryota</taxon>
        <taxon>Metazoa</taxon>
        <taxon>Ecdysozoa</taxon>
        <taxon>Arthropoda</taxon>
        <taxon>Chelicerata</taxon>
        <taxon>Arachnida</taxon>
        <taxon>Acari</taxon>
        <taxon>Parasitiformes</taxon>
        <taxon>Ixodida</taxon>
        <taxon>Ixodoidea</taxon>
        <taxon>Ixodidae</taxon>
        <taxon>Rhipicephalinae</taxon>
        <taxon>Dermacentor</taxon>
    </lineage>
</organism>